<accession>I0H6Q5</accession>
<dbReference type="CDD" id="cd02603">
    <property type="entry name" value="HAD_sEH-N_like"/>
    <property type="match status" value="1"/>
</dbReference>
<gene>
    <name evidence="1" type="ordered locus">AMIS_34720</name>
</gene>
<dbReference type="SUPFAM" id="SSF56784">
    <property type="entry name" value="HAD-like"/>
    <property type="match status" value="1"/>
</dbReference>
<dbReference type="SFLD" id="SFLDS00003">
    <property type="entry name" value="Haloacid_Dehalogenase"/>
    <property type="match status" value="1"/>
</dbReference>
<proteinExistence type="predicted"/>
<dbReference type="Pfam" id="PF00702">
    <property type="entry name" value="Hydrolase"/>
    <property type="match status" value="1"/>
</dbReference>
<dbReference type="EMBL" id="AP012319">
    <property type="protein sequence ID" value="BAL88692.1"/>
    <property type="molecule type" value="Genomic_DNA"/>
</dbReference>
<evidence type="ECO:0000313" key="2">
    <source>
        <dbReference type="Proteomes" id="UP000007882"/>
    </source>
</evidence>
<protein>
    <submittedName>
        <fullName evidence="1">Putative haloacid dehalogenase-like hydrolase</fullName>
    </submittedName>
</protein>
<dbReference type="HOGENOM" id="CLU_045011_9_4_11"/>
<dbReference type="STRING" id="512565.AMIS_34720"/>
<organism evidence="1 2">
    <name type="scientific">Actinoplanes missouriensis (strain ATCC 14538 / DSM 43046 / CBS 188.64 / JCM 3121 / NBRC 102363 / NCIMB 12654 / NRRL B-3342 / UNCC 431)</name>
    <dbReference type="NCBI Taxonomy" id="512565"/>
    <lineage>
        <taxon>Bacteria</taxon>
        <taxon>Bacillati</taxon>
        <taxon>Actinomycetota</taxon>
        <taxon>Actinomycetes</taxon>
        <taxon>Micromonosporales</taxon>
        <taxon>Micromonosporaceae</taxon>
        <taxon>Actinoplanes</taxon>
    </lineage>
</organism>
<dbReference type="Gene3D" id="1.10.150.240">
    <property type="entry name" value="Putative phosphatase, domain 2"/>
    <property type="match status" value="1"/>
</dbReference>
<dbReference type="PANTHER" id="PTHR43611:SF3">
    <property type="entry name" value="FLAVIN MONONUCLEOTIDE HYDROLASE 1, CHLOROPLATIC"/>
    <property type="match status" value="1"/>
</dbReference>
<dbReference type="SFLD" id="SFLDG01129">
    <property type="entry name" value="C1.5:_HAD__Beta-PGM__Phosphata"/>
    <property type="match status" value="1"/>
</dbReference>
<dbReference type="InterPro" id="IPR006439">
    <property type="entry name" value="HAD-SF_hydro_IA"/>
</dbReference>
<dbReference type="InterPro" id="IPR023214">
    <property type="entry name" value="HAD_sf"/>
</dbReference>
<evidence type="ECO:0000313" key="1">
    <source>
        <dbReference type="EMBL" id="BAL88692.1"/>
    </source>
</evidence>
<dbReference type="GO" id="GO:0016787">
    <property type="term" value="F:hydrolase activity"/>
    <property type="evidence" value="ECO:0007669"/>
    <property type="project" value="UniProtKB-KW"/>
</dbReference>
<dbReference type="InterPro" id="IPR023198">
    <property type="entry name" value="PGP-like_dom2"/>
</dbReference>
<dbReference type="PATRIC" id="fig|512565.3.peg.3470"/>
<dbReference type="eggNOG" id="COG1011">
    <property type="taxonomic scope" value="Bacteria"/>
</dbReference>
<dbReference type="Gene3D" id="3.40.50.1000">
    <property type="entry name" value="HAD superfamily/HAD-like"/>
    <property type="match status" value="1"/>
</dbReference>
<dbReference type="AlphaFoldDB" id="I0H6Q5"/>
<dbReference type="RefSeq" id="WP_014443586.1">
    <property type="nucleotide sequence ID" value="NC_017093.1"/>
</dbReference>
<dbReference type="PRINTS" id="PR00413">
    <property type="entry name" value="HADHALOGNASE"/>
</dbReference>
<keyword evidence="1" id="KW-0378">Hydrolase</keyword>
<dbReference type="NCBIfam" id="TIGR01509">
    <property type="entry name" value="HAD-SF-IA-v3"/>
    <property type="match status" value="1"/>
</dbReference>
<sequence length="198" mass="21693">MAIRAVVFDVGGVLALVEPMDFDRRWEAELGLGAGTISRVMADVWDAGAIGRVTEAEVHRVMGERLGLDDARVGAMMDDMWRQYLGVANTELIEYVRGLRPAYRTGILSNSFVGAREREGFGDLVDELIYSHEVGMNKPDPALWELACRRLAVAPGEMVFVDNAPGLVESATGFGIRGVLFTDTRQVIADIEALLRHG</sequence>
<dbReference type="PANTHER" id="PTHR43611">
    <property type="entry name" value="ALPHA-D-GLUCOSE 1-PHOSPHATE PHOSPHATASE"/>
    <property type="match status" value="1"/>
</dbReference>
<reference evidence="1 2" key="1">
    <citation type="submission" date="2012-02" db="EMBL/GenBank/DDBJ databases">
        <title>Complete genome sequence of Actinoplanes missouriensis 431 (= NBRC 102363).</title>
        <authorList>
            <person name="Ohnishi Y."/>
            <person name="Ishikawa J."/>
            <person name="Sekine M."/>
            <person name="Hosoyama A."/>
            <person name="Harada T."/>
            <person name="Narita H."/>
            <person name="Hata T."/>
            <person name="Konno Y."/>
            <person name="Tutikane K."/>
            <person name="Fujita N."/>
            <person name="Horinouchi S."/>
            <person name="Hayakawa M."/>
        </authorList>
    </citation>
    <scope>NUCLEOTIDE SEQUENCE [LARGE SCALE GENOMIC DNA]</scope>
    <source>
        <strain evidence="2">ATCC 14538 / DSM 43046 / CBS 188.64 / JCM 3121 / NBRC 102363 / NCIMB 12654 / NRRL B-3342 / UNCC 431</strain>
    </source>
</reference>
<keyword evidence="2" id="KW-1185">Reference proteome</keyword>
<dbReference type="InterPro" id="IPR036412">
    <property type="entry name" value="HAD-like_sf"/>
</dbReference>
<name>I0H6Q5_ACTM4</name>
<dbReference type="KEGG" id="ams:AMIS_34720"/>
<dbReference type="Proteomes" id="UP000007882">
    <property type="component" value="Chromosome"/>
</dbReference>